<dbReference type="EMBL" id="JAYMRU010000127">
    <property type="protein sequence ID" value="MEM5406419.1"/>
    <property type="molecule type" value="Genomic_DNA"/>
</dbReference>
<proteinExistence type="predicted"/>
<evidence type="ECO:0000313" key="2">
    <source>
        <dbReference type="Proteomes" id="UP001392318"/>
    </source>
</evidence>
<protein>
    <submittedName>
        <fullName evidence="1">FliM/FliN family flagellar motor C-terminal domain-containing protein</fullName>
    </submittedName>
</protein>
<dbReference type="Proteomes" id="UP001392318">
    <property type="component" value="Unassembled WGS sequence"/>
</dbReference>
<keyword evidence="1" id="KW-0282">Flagellum</keyword>
<comment type="caution">
    <text evidence="1">The sequence shown here is derived from an EMBL/GenBank/DDBJ whole genome shotgun (WGS) entry which is preliminary data.</text>
</comment>
<sequence>TRAVMAVTLPVRSVLAEPTMPLGRLLELKEGDVIPIDFGPEVPVMVAKRRLGTGLVGTANGRAAVRLTSLEPINAEDFQ</sequence>
<reference evidence="1" key="1">
    <citation type="submission" date="2024-01" db="EMBL/GenBank/DDBJ databases">
        <title>The diversity of rhizobia nodulating Mimosa spp. in eleven states of Brazil covering several biomes is determined by host plant, location, and edaphic factors.</title>
        <authorList>
            <person name="Rouws L."/>
            <person name="Barauna A."/>
            <person name="Beukes C."/>
            <person name="De Faria S.M."/>
            <person name="Gross E."/>
            <person name="Dos Reis Junior F.B."/>
            <person name="Simon M."/>
            <person name="Maluk M."/>
            <person name="Odee D.W."/>
            <person name="Kenicer G."/>
            <person name="Young J.P.W."/>
            <person name="Reis V.M."/>
            <person name="Zilli J."/>
            <person name="James E.K."/>
        </authorList>
    </citation>
    <scope>NUCLEOTIDE SEQUENCE</scope>
    <source>
        <strain evidence="1">JPY452</strain>
    </source>
</reference>
<keyword evidence="1" id="KW-0969">Cilium</keyword>
<keyword evidence="2" id="KW-1185">Reference proteome</keyword>
<accession>A0ACC6RXE7</accession>
<name>A0ACC6RXE7_9BURK</name>
<keyword evidence="1" id="KW-0966">Cell projection</keyword>
<gene>
    <name evidence="1" type="ORF">VSR83_41775</name>
</gene>
<evidence type="ECO:0000313" key="1">
    <source>
        <dbReference type="EMBL" id="MEM5406419.1"/>
    </source>
</evidence>
<organism evidence="1 2">
    <name type="scientific">Paraburkholderia unamae</name>
    <dbReference type="NCBI Taxonomy" id="219649"/>
    <lineage>
        <taxon>Bacteria</taxon>
        <taxon>Pseudomonadati</taxon>
        <taxon>Pseudomonadota</taxon>
        <taxon>Betaproteobacteria</taxon>
        <taxon>Burkholderiales</taxon>
        <taxon>Burkholderiaceae</taxon>
        <taxon>Paraburkholderia</taxon>
    </lineage>
</organism>
<feature type="non-terminal residue" evidence="1">
    <location>
        <position position="1"/>
    </location>
</feature>